<feature type="region of interest" description="Disordered" evidence="1">
    <location>
        <begin position="51"/>
        <end position="71"/>
    </location>
</feature>
<accession>A0AAN5DHE3</accession>
<dbReference type="Proteomes" id="UP001328107">
    <property type="component" value="Unassembled WGS sequence"/>
</dbReference>
<organism evidence="3 4">
    <name type="scientific">Pristionchus mayeri</name>
    <dbReference type="NCBI Taxonomy" id="1317129"/>
    <lineage>
        <taxon>Eukaryota</taxon>
        <taxon>Metazoa</taxon>
        <taxon>Ecdysozoa</taxon>
        <taxon>Nematoda</taxon>
        <taxon>Chromadorea</taxon>
        <taxon>Rhabditida</taxon>
        <taxon>Rhabditina</taxon>
        <taxon>Diplogasteromorpha</taxon>
        <taxon>Diplogasteroidea</taxon>
        <taxon>Neodiplogasteridae</taxon>
        <taxon>Pristionchus</taxon>
    </lineage>
</organism>
<evidence type="ECO:0000256" key="2">
    <source>
        <dbReference type="SAM" id="Phobius"/>
    </source>
</evidence>
<feature type="non-terminal residue" evidence="3">
    <location>
        <position position="71"/>
    </location>
</feature>
<feature type="transmembrane region" description="Helical" evidence="2">
    <location>
        <begin position="6"/>
        <end position="27"/>
    </location>
</feature>
<evidence type="ECO:0000313" key="3">
    <source>
        <dbReference type="EMBL" id="GMR63086.1"/>
    </source>
</evidence>
<keyword evidence="2" id="KW-1133">Transmembrane helix</keyword>
<comment type="caution">
    <text evidence="3">The sequence shown here is derived from an EMBL/GenBank/DDBJ whole genome shotgun (WGS) entry which is preliminary data.</text>
</comment>
<proteinExistence type="predicted"/>
<dbReference type="AlphaFoldDB" id="A0AAN5DHE3"/>
<dbReference type="EMBL" id="BTRK01000006">
    <property type="protein sequence ID" value="GMR63086.1"/>
    <property type="molecule type" value="Genomic_DNA"/>
</dbReference>
<protein>
    <submittedName>
        <fullName evidence="3">Uncharacterized protein</fullName>
    </submittedName>
</protein>
<sequence>LGSDSLAHLLSLLLHLAVLLLTALLLLQTRRYDLGVLAGLRLLSLVFSSSRQRVETPSEGVAQHGAHDHVH</sequence>
<evidence type="ECO:0000256" key="1">
    <source>
        <dbReference type="SAM" id="MobiDB-lite"/>
    </source>
</evidence>
<keyword evidence="2" id="KW-0472">Membrane</keyword>
<reference evidence="4" key="1">
    <citation type="submission" date="2022-10" db="EMBL/GenBank/DDBJ databases">
        <title>Genome assembly of Pristionchus species.</title>
        <authorList>
            <person name="Yoshida K."/>
            <person name="Sommer R.J."/>
        </authorList>
    </citation>
    <scope>NUCLEOTIDE SEQUENCE [LARGE SCALE GENOMIC DNA]</scope>
    <source>
        <strain evidence="4">RS5460</strain>
    </source>
</reference>
<feature type="non-terminal residue" evidence="3">
    <location>
        <position position="1"/>
    </location>
</feature>
<name>A0AAN5DHE3_9BILA</name>
<keyword evidence="2" id="KW-0812">Transmembrane</keyword>
<evidence type="ECO:0000313" key="4">
    <source>
        <dbReference type="Proteomes" id="UP001328107"/>
    </source>
</evidence>
<gene>
    <name evidence="3" type="ORF">PMAYCL1PPCAC_33281</name>
</gene>
<keyword evidence="4" id="KW-1185">Reference proteome</keyword>